<dbReference type="Proteomes" id="UP000245921">
    <property type="component" value="Unassembled WGS sequence"/>
</dbReference>
<dbReference type="AlphaFoldDB" id="A0AA45C9G3"/>
<evidence type="ECO:0000313" key="2">
    <source>
        <dbReference type="EMBL" id="PWJ96693.1"/>
    </source>
</evidence>
<dbReference type="EMBL" id="QGGI01000001">
    <property type="protein sequence ID" value="PWJ96693.1"/>
    <property type="molecule type" value="Genomic_DNA"/>
</dbReference>
<proteinExistence type="predicted"/>
<dbReference type="InterPro" id="IPR023875">
    <property type="entry name" value="DNA_repair_put"/>
</dbReference>
<dbReference type="RefSeq" id="WP_109603680.1">
    <property type="nucleotide sequence ID" value="NZ_QGGI01000001.1"/>
</dbReference>
<keyword evidence="3" id="KW-1185">Reference proteome</keyword>
<organism evidence="2 3">
    <name type="scientific">Oceanotoga teriensis</name>
    <dbReference type="NCBI Taxonomy" id="515440"/>
    <lineage>
        <taxon>Bacteria</taxon>
        <taxon>Thermotogati</taxon>
        <taxon>Thermotogota</taxon>
        <taxon>Thermotogae</taxon>
        <taxon>Petrotogales</taxon>
        <taxon>Petrotogaceae</taxon>
        <taxon>Oceanotoga</taxon>
    </lineage>
</organism>
<comment type="caution">
    <text evidence="2">The sequence shown here is derived from an EMBL/GenBank/DDBJ whole genome shotgun (WGS) entry which is preliminary data.</text>
</comment>
<sequence>MYIEYDGSFEGYLNALYYILKNKISPNKISFKKNLFNIESIKINSNIKIFNYMSSYLKRSVSNLSLHKFYHCFLSNFEDKDLLAIKYIILALKYPKAIDNYETNDIVINVNKYSKRVSFESHRFLGILRFKLLKNNFYFSKINPDNLIIPLISNHFVKRLSNENWIIFDENHMMAAIYEEKNLSIGLIKSFKNIDFMLEEEEILYEEFWKKYYKSISIKERKNDRLRKNFMPYRYWKNLIEIANKKSEL</sequence>
<accession>A0AA45C9G3</accession>
<evidence type="ECO:0000259" key="1">
    <source>
        <dbReference type="Pfam" id="PF13566"/>
    </source>
</evidence>
<feature type="domain" description="DUF4130" evidence="1">
    <location>
        <begin position="79"/>
        <end position="241"/>
    </location>
</feature>
<dbReference type="Pfam" id="PF13566">
    <property type="entry name" value="DUF4130"/>
    <property type="match status" value="1"/>
</dbReference>
<dbReference type="NCBIfam" id="TIGR03915">
    <property type="entry name" value="SAM_7_link_chp"/>
    <property type="match status" value="1"/>
</dbReference>
<reference evidence="2 3" key="1">
    <citation type="submission" date="2018-05" db="EMBL/GenBank/DDBJ databases">
        <title>Genomic Encyclopedia of Type Strains, Phase IV (KMG-IV): sequencing the most valuable type-strain genomes for metagenomic binning, comparative biology and taxonomic classification.</title>
        <authorList>
            <person name="Goeker M."/>
        </authorList>
    </citation>
    <scope>NUCLEOTIDE SEQUENCE [LARGE SCALE GENOMIC DNA]</scope>
    <source>
        <strain evidence="2 3">DSM 24906</strain>
    </source>
</reference>
<gene>
    <name evidence="2" type="ORF">C7380_101268</name>
</gene>
<dbReference type="InterPro" id="IPR025404">
    <property type="entry name" value="DUF4130"/>
</dbReference>
<name>A0AA45C9G3_9BACT</name>
<protein>
    <submittedName>
        <fullName evidence="2">DNA metabolism protein</fullName>
    </submittedName>
</protein>
<evidence type="ECO:0000313" key="3">
    <source>
        <dbReference type="Proteomes" id="UP000245921"/>
    </source>
</evidence>